<dbReference type="Proteomes" id="UP000823641">
    <property type="component" value="Unassembled WGS sequence"/>
</dbReference>
<dbReference type="EMBL" id="JADIMG010000004">
    <property type="protein sequence ID" value="MBO8458893.1"/>
    <property type="molecule type" value="Genomic_DNA"/>
</dbReference>
<keyword evidence="4" id="KW-0408">Iron</keyword>
<dbReference type="AlphaFoldDB" id="A0A9D9HS49"/>
<reference evidence="8" key="1">
    <citation type="submission" date="2020-10" db="EMBL/GenBank/DDBJ databases">
        <authorList>
            <person name="Gilroy R."/>
        </authorList>
    </citation>
    <scope>NUCLEOTIDE SEQUENCE</scope>
    <source>
        <strain evidence="8">G3-3990</strain>
    </source>
</reference>
<feature type="domain" description="Radical SAM core" evidence="7">
    <location>
        <begin position="72"/>
        <end position="246"/>
    </location>
</feature>
<evidence type="ECO:0000256" key="2">
    <source>
        <dbReference type="ARBA" id="ARBA00022691"/>
    </source>
</evidence>
<dbReference type="GO" id="GO:0051536">
    <property type="term" value="F:iron-sulfur cluster binding"/>
    <property type="evidence" value="ECO:0007669"/>
    <property type="project" value="UniProtKB-KW"/>
</dbReference>
<dbReference type="PANTHER" id="PTHR43273:SF3">
    <property type="entry name" value="ANAEROBIC SULFATASE-MATURATING ENZYME HOMOLOG ASLB-RELATED"/>
    <property type="match status" value="1"/>
</dbReference>
<dbReference type="InterPro" id="IPR013785">
    <property type="entry name" value="Aldolase_TIM"/>
</dbReference>
<dbReference type="InterPro" id="IPR058240">
    <property type="entry name" value="rSAM_sf"/>
</dbReference>
<evidence type="ECO:0000256" key="3">
    <source>
        <dbReference type="ARBA" id="ARBA00022723"/>
    </source>
</evidence>
<dbReference type="Pfam" id="PF04055">
    <property type="entry name" value="Radical_SAM"/>
    <property type="match status" value="1"/>
</dbReference>
<evidence type="ECO:0000256" key="1">
    <source>
        <dbReference type="ARBA" id="ARBA00001966"/>
    </source>
</evidence>
<dbReference type="SFLD" id="SFLDG01384">
    <property type="entry name" value="thioether_bond_formation_requi"/>
    <property type="match status" value="1"/>
</dbReference>
<accession>A0A9D9HS49</accession>
<keyword evidence="5" id="KW-0411">Iron-sulfur</keyword>
<dbReference type="SUPFAM" id="SSF102114">
    <property type="entry name" value="Radical SAM enzymes"/>
    <property type="match status" value="1"/>
</dbReference>
<dbReference type="SFLD" id="SFLDG01067">
    <property type="entry name" value="SPASM/twitch_domain_containing"/>
    <property type="match status" value="1"/>
</dbReference>
<dbReference type="SFLD" id="SFLDG01386">
    <property type="entry name" value="main_SPASM_domain-containing"/>
    <property type="match status" value="1"/>
</dbReference>
<evidence type="ECO:0000313" key="9">
    <source>
        <dbReference type="Proteomes" id="UP000823641"/>
    </source>
</evidence>
<sequence>MIYHSLKMMSEDITGVTYDEMTNSLTGIAPSMEQVLTDKGFIVENDDADDKILDDCRKEILEPYISTAYFFLTKNCNLACRYCFERQSEAKNSSEGIMSFDVFNRGLDCFQRLINLDKNRFNEKKTIIFYGGEPFHNKKLLFSAITEIQNRIEKGDFPIQTKMLVVTNGTLINDEDIPFIKKNGVTVTFSLDGDRQASTNRVYPDGKTLAWNKATETFKKCVEAGIDLNIACTLSPETIARQKEVLDYFISIGTTNIGFNVILDNDIIHLNTDYDDKAANFVTTAYHTLSSNNITENRTRRRIDVFKHKHPCLFDCNAAGGRQIAIAPNGDIGICHEHIMDKKHFITTIDDMEFDPKQSAEYKMWNKRSPLYIDSCQNCIALGVCGGGCVINSERKHDSIFIPDQRFCRQTISILKNILL</sequence>
<protein>
    <submittedName>
        <fullName evidence="8">SPASM domain-containing protein</fullName>
    </submittedName>
</protein>
<dbReference type="InterPro" id="IPR007197">
    <property type="entry name" value="rSAM"/>
</dbReference>
<evidence type="ECO:0000256" key="6">
    <source>
        <dbReference type="ARBA" id="ARBA00023601"/>
    </source>
</evidence>
<keyword evidence="3" id="KW-0479">Metal-binding</keyword>
<comment type="caution">
    <text evidence="8">The sequence shown here is derived from an EMBL/GenBank/DDBJ whole genome shotgun (WGS) entry which is preliminary data.</text>
</comment>
<dbReference type="GO" id="GO:0016491">
    <property type="term" value="F:oxidoreductase activity"/>
    <property type="evidence" value="ECO:0007669"/>
    <property type="project" value="InterPro"/>
</dbReference>
<evidence type="ECO:0000259" key="7">
    <source>
        <dbReference type="Pfam" id="PF04055"/>
    </source>
</evidence>
<evidence type="ECO:0000313" key="8">
    <source>
        <dbReference type="EMBL" id="MBO8458893.1"/>
    </source>
</evidence>
<reference evidence="8" key="2">
    <citation type="journal article" date="2021" name="PeerJ">
        <title>Extensive microbial diversity within the chicken gut microbiome revealed by metagenomics and culture.</title>
        <authorList>
            <person name="Gilroy R."/>
            <person name="Ravi A."/>
            <person name="Getino M."/>
            <person name="Pursley I."/>
            <person name="Horton D.L."/>
            <person name="Alikhan N.F."/>
            <person name="Baker D."/>
            <person name="Gharbi K."/>
            <person name="Hall N."/>
            <person name="Watson M."/>
            <person name="Adriaenssens E.M."/>
            <person name="Foster-Nyarko E."/>
            <person name="Jarju S."/>
            <person name="Secka A."/>
            <person name="Antonio M."/>
            <person name="Oren A."/>
            <person name="Chaudhuri R.R."/>
            <person name="La Ragione R."/>
            <person name="Hildebrand F."/>
            <person name="Pallen M.J."/>
        </authorList>
    </citation>
    <scope>NUCLEOTIDE SEQUENCE</scope>
    <source>
        <strain evidence="8">G3-3990</strain>
    </source>
</reference>
<dbReference type="CDD" id="cd01335">
    <property type="entry name" value="Radical_SAM"/>
    <property type="match status" value="1"/>
</dbReference>
<comment type="cofactor">
    <cofactor evidence="1">
        <name>[4Fe-4S] cluster</name>
        <dbReference type="ChEBI" id="CHEBI:49883"/>
    </cofactor>
</comment>
<evidence type="ECO:0000256" key="5">
    <source>
        <dbReference type="ARBA" id="ARBA00023014"/>
    </source>
</evidence>
<dbReference type="GO" id="GO:0046872">
    <property type="term" value="F:metal ion binding"/>
    <property type="evidence" value="ECO:0007669"/>
    <property type="project" value="UniProtKB-KW"/>
</dbReference>
<proteinExistence type="inferred from homology"/>
<gene>
    <name evidence="8" type="ORF">IAA73_00945</name>
</gene>
<dbReference type="PANTHER" id="PTHR43273">
    <property type="entry name" value="ANAEROBIC SULFATASE-MATURATING ENZYME HOMOLOG ASLB-RELATED"/>
    <property type="match status" value="1"/>
</dbReference>
<keyword evidence="2" id="KW-0949">S-adenosyl-L-methionine</keyword>
<organism evidence="8 9">
    <name type="scientific">Candidatus Gallipaludibacter merdavium</name>
    <dbReference type="NCBI Taxonomy" id="2840839"/>
    <lineage>
        <taxon>Bacteria</taxon>
        <taxon>Pseudomonadati</taxon>
        <taxon>Bacteroidota</taxon>
        <taxon>Bacteroidia</taxon>
        <taxon>Bacteroidales</taxon>
        <taxon>Candidatus Gallipaludibacter</taxon>
    </lineage>
</organism>
<name>A0A9D9HS49_9BACT</name>
<dbReference type="SFLD" id="SFLDS00029">
    <property type="entry name" value="Radical_SAM"/>
    <property type="match status" value="1"/>
</dbReference>
<dbReference type="InterPro" id="IPR023885">
    <property type="entry name" value="4Fe4S-binding_SPASM_dom"/>
</dbReference>
<dbReference type="NCBIfam" id="TIGR04085">
    <property type="entry name" value="rSAM_more_4Fe4S"/>
    <property type="match status" value="1"/>
</dbReference>
<evidence type="ECO:0000256" key="4">
    <source>
        <dbReference type="ARBA" id="ARBA00023004"/>
    </source>
</evidence>
<dbReference type="InterPro" id="IPR023867">
    <property type="entry name" value="Sulphatase_maturase_rSAM"/>
</dbReference>
<dbReference type="Gene3D" id="3.20.20.70">
    <property type="entry name" value="Aldolase class I"/>
    <property type="match status" value="1"/>
</dbReference>
<comment type="similarity">
    <text evidence="6">Belongs to the radical SAM superfamily. Anaerobic sulfatase-maturating enzyme family.</text>
</comment>